<feature type="signal peptide" evidence="1">
    <location>
        <begin position="1"/>
        <end position="25"/>
    </location>
</feature>
<reference evidence="2 3" key="1">
    <citation type="journal article" date="2014" name="Front. Genet.">
        <title>Genome and metabolic network of "Candidatus Phaeomarinobacter ectocarpi" Ec32, a new candidate genus of Alphaproteobacteria frequently associated with brown algae.</title>
        <authorList>
            <person name="Dittami S.M."/>
            <person name="Barbeyron T."/>
            <person name="Boyen C."/>
            <person name="Cambefort J."/>
            <person name="Collet G."/>
            <person name="Delage L."/>
            <person name="Gobet A."/>
            <person name="Groisillier A."/>
            <person name="Leblanc C."/>
            <person name="Michel G."/>
            <person name="Scornet D."/>
            <person name="Siegel A."/>
            <person name="Tapia J.E."/>
            <person name="Tonon T."/>
        </authorList>
    </citation>
    <scope>NUCLEOTIDE SEQUENCE [LARGE SCALE GENOMIC DNA]</scope>
    <source>
        <strain evidence="2 3">Ec32</strain>
    </source>
</reference>
<dbReference type="STRING" id="1458461.BN1012_Phect666"/>
<organism evidence="2 3">
    <name type="scientific">Candidatus Phaeomarinibacter ectocarpi</name>
    <dbReference type="NCBI Taxonomy" id="1458461"/>
    <lineage>
        <taxon>Bacteria</taxon>
        <taxon>Pseudomonadati</taxon>
        <taxon>Pseudomonadota</taxon>
        <taxon>Alphaproteobacteria</taxon>
        <taxon>Hyphomicrobiales</taxon>
        <taxon>Parvibaculaceae</taxon>
        <taxon>Candidatus Phaeomarinibacter</taxon>
    </lineage>
</organism>
<keyword evidence="1" id="KW-0732">Signal</keyword>
<protein>
    <submittedName>
        <fullName evidence="2">Uncharacterized protein</fullName>
    </submittedName>
</protein>
<dbReference type="AlphaFoldDB" id="X5MKT8"/>
<name>X5MKT8_9HYPH</name>
<dbReference type="InterPro" id="IPR045767">
    <property type="entry name" value="DUF6134"/>
</dbReference>
<keyword evidence="3" id="KW-1185">Reference proteome</keyword>
<evidence type="ECO:0000256" key="1">
    <source>
        <dbReference type="SAM" id="SignalP"/>
    </source>
</evidence>
<dbReference type="RefSeq" id="WP_052535145.1">
    <property type="nucleotide sequence ID" value="NZ_HG966617.1"/>
</dbReference>
<accession>X5MKT8</accession>
<dbReference type="Pfam" id="PF19630">
    <property type="entry name" value="DUF6134"/>
    <property type="match status" value="1"/>
</dbReference>
<proteinExistence type="predicted"/>
<feature type="chain" id="PRO_5004958944" evidence="1">
    <location>
        <begin position="26"/>
        <end position="234"/>
    </location>
</feature>
<dbReference type="OrthoDB" id="6086999at2"/>
<dbReference type="HOGENOM" id="CLU_083030_0_0_5"/>
<evidence type="ECO:0000313" key="3">
    <source>
        <dbReference type="Proteomes" id="UP000032160"/>
    </source>
</evidence>
<dbReference type="EMBL" id="HG966617">
    <property type="protein sequence ID" value="CDO58880.1"/>
    <property type="molecule type" value="Genomic_DNA"/>
</dbReference>
<gene>
    <name evidence="2" type="ORF">BN1012_Phect666</name>
</gene>
<sequence>MPRNFLPAIVSAGLTLGGGALPAAAASILDIRALYGDRIEFGVYRGGAEIGEHIVQFDEVDDGLRVQTSTNLAVSALFITVYRFEYESDALWQDGTLMSITARTNDGGTVSEIEAEAEGGSLTVTGPNGTDEAPVGIYPTNHWNAGVIGSTRVLDTFTGRISDVDLASKGREQVVTAHGTLDATRYQYSGAIDNEVWYDAEGRWVQMQFKGTDGSTIQLRCRSCKAVELADAVR</sequence>
<dbReference type="KEGG" id="pect:BN1012_Phect666"/>
<evidence type="ECO:0000313" key="2">
    <source>
        <dbReference type="EMBL" id="CDO58880.1"/>
    </source>
</evidence>
<dbReference type="Proteomes" id="UP000032160">
    <property type="component" value="Chromosome I"/>
</dbReference>